<comment type="subcellular location">
    <subcellularLocation>
        <location evidence="2">Cell envelope</location>
    </subcellularLocation>
</comment>
<accession>A0ABS8L2D6</accession>
<evidence type="ECO:0000313" key="12">
    <source>
        <dbReference type="Proteomes" id="UP001198862"/>
    </source>
</evidence>
<dbReference type="InterPro" id="IPR045834">
    <property type="entry name" value="Csd3_N2"/>
</dbReference>
<keyword evidence="7" id="KW-0482">Metalloprotease</keyword>
<feature type="region of interest" description="Disordered" evidence="8">
    <location>
        <begin position="71"/>
        <end position="90"/>
    </location>
</feature>
<comment type="caution">
    <text evidence="11">The sequence shown here is derived from an EMBL/GenBank/DDBJ whole genome shotgun (WGS) entry which is preliminary data.</text>
</comment>
<feature type="domain" description="M23ase beta-sheet core" evidence="9">
    <location>
        <begin position="348"/>
        <end position="444"/>
    </location>
</feature>
<dbReference type="PANTHER" id="PTHR21666:SF288">
    <property type="entry name" value="CELL DIVISION PROTEIN YTFB"/>
    <property type="match status" value="1"/>
</dbReference>
<proteinExistence type="predicted"/>
<reference evidence="11 12" key="1">
    <citation type="submission" date="2021-11" db="EMBL/GenBank/DDBJ databases">
        <authorList>
            <person name="Lee D.-H."/>
            <person name="Kim S.-B."/>
        </authorList>
    </citation>
    <scope>NUCLEOTIDE SEQUENCE [LARGE SCALE GENOMIC DNA]</scope>
    <source>
        <strain evidence="11 12">KCTC 52223</strain>
    </source>
</reference>
<comment type="cofactor">
    <cofactor evidence="1">
        <name>Zn(2+)</name>
        <dbReference type="ChEBI" id="CHEBI:29105"/>
    </cofactor>
</comment>
<dbReference type="Pfam" id="PF01551">
    <property type="entry name" value="Peptidase_M23"/>
    <property type="match status" value="1"/>
</dbReference>
<keyword evidence="3" id="KW-0645">Protease</keyword>
<protein>
    <submittedName>
        <fullName evidence="11">Peptidoglycan DD-metalloendopeptidase family protein</fullName>
    </submittedName>
</protein>
<evidence type="ECO:0000256" key="5">
    <source>
        <dbReference type="ARBA" id="ARBA00022801"/>
    </source>
</evidence>
<dbReference type="InterPro" id="IPR050570">
    <property type="entry name" value="Cell_wall_metabolism_enzyme"/>
</dbReference>
<feature type="region of interest" description="Disordered" evidence="8">
    <location>
        <begin position="478"/>
        <end position="513"/>
    </location>
</feature>
<evidence type="ECO:0000259" key="9">
    <source>
        <dbReference type="Pfam" id="PF01551"/>
    </source>
</evidence>
<dbReference type="Proteomes" id="UP001198862">
    <property type="component" value="Unassembled WGS sequence"/>
</dbReference>
<dbReference type="SUPFAM" id="SSF51261">
    <property type="entry name" value="Duplicated hybrid motif"/>
    <property type="match status" value="1"/>
</dbReference>
<dbReference type="Pfam" id="PF19425">
    <property type="entry name" value="Csd3_N2"/>
    <property type="match status" value="1"/>
</dbReference>
<evidence type="ECO:0000256" key="8">
    <source>
        <dbReference type="SAM" id="MobiDB-lite"/>
    </source>
</evidence>
<keyword evidence="6" id="KW-0862">Zinc</keyword>
<feature type="domain" description="Csd3-like second N-terminal" evidence="10">
    <location>
        <begin position="217"/>
        <end position="335"/>
    </location>
</feature>
<dbReference type="EMBL" id="JAJISD010000015">
    <property type="protein sequence ID" value="MCC8432485.1"/>
    <property type="molecule type" value="Genomic_DNA"/>
</dbReference>
<evidence type="ECO:0000256" key="6">
    <source>
        <dbReference type="ARBA" id="ARBA00022833"/>
    </source>
</evidence>
<evidence type="ECO:0000313" key="11">
    <source>
        <dbReference type="EMBL" id="MCC8432485.1"/>
    </source>
</evidence>
<evidence type="ECO:0000256" key="7">
    <source>
        <dbReference type="ARBA" id="ARBA00023049"/>
    </source>
</evidence>
<dbReference type="PANTHER" id="PTHR21666">
    <property type="entry name" value="PEPTIDASE-RELATED"/>
    <property type="match status" value="1"/>
</dbReference>
<dbReference type="Gene3D" id="2.70.70.10">
    <property type="entry name" value="Glucose Permease (Domain IIA)"/>
    <property type="match status" value="1"/>
</dbReference>
<organism evidence="11 12">
    <name type="scientific">Reyranella aquatilis</name>
    <dbReference type="NCBI Taxonomy" id="2035356"/>
    <lineage>
        <taxon>Bacteria</taxon>
        <taxon>Pseudomonadati</taxon>
        <taxon>Pseudomonadota</taxon>
        <taxon>Alphaproteobacteria</taxon>
        <taxon>Hyphomicrobiales</taxon>
        <taxon>Reyranellaceae</taxon>
        <taxon>Reyranella</taxon>
    </lineage>
</organism>
<evidence type="ECO:0000256" key="2">
    <source>
        <dbReference type="ARBA" id="ARBA00004196"/>
    </source>
</evidence>
<gene>
    <name evidence="11" type="ORF">LJ725_26245</name>
</gene>
<dbReference type="InterPro" id="IPR011055">
    <property type="entry name" value="Dup_hybrid_motif"/>
</dbReference>
<dbReference type="InterPro" id="IPR016047">
    <property type="entry name" value="M23ase_b-sheet_dom"/>
</dbReference>
<dbReference type="CDD" id="cd12797">
    <property type="entry name" value="M23_peptidase"/>
    <property type="match status" value="1"/>
</dbReference>
<sequence length="513" mass="54484">MTFGLFRPVLFAIGIIGLAMAGLVLSHRSNPEIAALPPSANAPAGPVVPAAPVAAPPAKPGSAPVILADSEPPPPPSAADFGRTTPPIDFRGFQMKPPGAPAAAAEAEPPASDIYDLTLRLEKGDTIEKLLADIDVAPADRKQIAEKLQSLLKKRRLAVGETIELTMQTIPEQPDAPRVLALSVRPQPEREYIVSRTDDGNYEADEKVYKVSPRIVRVEGERDGSLQQSGIKAGAPSAAMIEFVRALSYDVDFQRELKQGQKFTVLLEQLVTSDGKVTHPGRLLAGELRLFKRTVTVIRYRPQGGAEGFYNPQGESVVRSFLRTPMDASRITSRFGMREHPILGFSALHAGVDFAAPSGTPILAAGTGKVVSAGPNGGYGLYVKLQHTQDVATAYAHMSRIGPGIKPGVSVRQGQVIGFVGSTGMSTGPHLHYEFLKGGKHVNPLTQKFAMRGTVGGKDAARFQALAKQYLAQLKSAPVAGDIDKPAEQPKPAPKKTAQAPKEPAPSQVAKGD</sequence>
<evidence type="ECO:0000259" key="10">
    <source>
        <dbReference type="Pfam" id="PF19425"/>
    </source>
</evidence>
<keyword evidence="12" id="KW-1185">Reference proteome</keyword>
<keyword evidence="5" id="KW-0378">Hydrolase</keyword>
<feature type="compositionally biased region" description="Low complexity" evidence="8">
    <location>
        <begin position="495"/>
        <end position="506"/>
    </location>
</feature>
<keyword evidence="4" id="KW-0479">Metal-binding</keyword>
<dbReference type="RefSeq" id="WP_230553905.1">
    <property type="nucleotide sequence ID" value="NZ_JAJISD010000015.1"/>
</dbReference>
<name>A0ABS8L2D6_9HYPH</name>
<evidence type="ECO:0000256" key="4">
    <source>
        <dbReference type="ARBA" id="ARBA00022723"/>
    </source>
</evidence>
<evidence type="ECO:0000256" key="3">
    <source>
        <dbReference type="ARBA" id="ARBA00022670"/>
    </source>
</evidence>
<evidence type="ECO:0000256" key="1">
    <source>
        <dbReference type="ARBA" id="ARBA00001947"/>
    </source>
</evidence>
<dbReference type="Gene3D" id="3.10.450.350">
    <property type="match status" value="1"/>
</dbReference>